<feature type="region of interest" description="Disordered" evidence="1">
    <location>
        <begin position="179"/>
        <end position="221"/>
    </location>
</feature>
<dbReference type="InterPro" id="IPR027417">
    <property type="entry name" value="P-loop_NTPase"/>
</dbReference>
<dbReference type="InterPro" id="IPR003593">
    <property type="entry name" value="AAA+_ATPase"/>
</dbReference>
<keyword evidence="4" id="KW-1185">Reference proteome</keyword>
<name>A0A918CJ86_9DEIO</name>
<organism evidence="3 4">
    <name type="scientific">Deinococcus ruber</name>
    <dbReference type="NCBI Taxonomy" id="1848197"/>
    <lineage>
        <taxon>Bacteria</taxon>
        <taxon>Thermotogati</taxon>
        <taxon>Deinococcota</taxon>
        <taxon>Deinococci</taxon>
        <taxon>Deinococcales</taxon>
        <taxon>Deinococcaceae</taxon>
        <taxon>Deinococcus</taxon>
    </lineage>
</organism>
<dbReference type="AlphaFoldDB" id="A0A918CJ86"/>
<evidence type="ECO:0000259" key="2">
    <source>
        <dbReference type="SMART" id="SM00382"/>
    </source>
</evidence>
<dbReference type="RefSeq" id="WP_189092454.1">
    <property type="nucleotide sequence ID" value="NZ_BMQL01000037.1"/>
</dbReference>
<protein>
    <recommendedName>
        <fullName evidence="2">AAA+ ATPase domain-containing protein</fullName>
    </recommendedName>
</protein>
<dbReference type="Gene3D" id="3.40.50.300">
    <property type="entry name" value="P-loop containing nucleotide triphosphate hydrolases"/>
    <property type="match status" value="1"/>
</dbReference>
<dbReference type="Gene3D" id="1.10.10.10">
    <property type="entry name" value="Winged helix-like DNA-binding domain superfamily/Winged helix DNA-binding domain"/>
    <property type="match status" value="1"/>
</dbReference>
<accession>A0A918CJ86</accession>
<reference evidence="3" key="1">
    <citation type="journal article" date="2014" name="Int. J. Syst. Evol. Microbiol.">
        <title>Complete genome sequence of Corynebacterium casei LMG S-19264T (=DSM 44701T), isolated from a smear-ripened cheese.</title>
        <authorList>
            <consortium name="US DOE Joint Genome Institute (JGI-PGF)"/>
            <person name="Walter F."/>
            <person name="Albersmeier A."/>
            <person name="Kalinowski J."/>
            <person name="Ruckert C."/>
        </authorList>
    </citation>
    <scope>NUCLEOTIDE SEQUENCE</scope>
    <source>
        <strain evidence="3">JCM 31311</strain>
    </source>
</reference>
<reference evidence="3" key="2">
    <citation type="submission" date="2020-09" db="EMBL/GenBank/DDBJ databases">
        <authorList>
            <person name="Sun Q."/>
            <person name="Ohkuma M."/>
        </authorList>
    </citation>
    <scope>NUCLEOTIDE SEQUENCE</scope>
    <source>
        <strain evidence="3">JCM 31311</strain>
    </source>
</reference>
<comment type="caution">
    <text evidence="3">The sequence shown here is derived from an EMBL/GenBank/DDBJ whole genome shotgun (WGS) entry which is preliminary data.</text>
</comment>
<dbReference type="Pfam" id="PF13191">
    <property type="entry name" value="AAA_16"/>
    <property type="match status" value="1"/>
</dbReference>
<evidence type="ECO:0000313" key="4">
    <source>
        <dbReference type="Proteomes" id="UP000603865"/>
    </source>
</evidence>
<feature type="domain" description="AAA+ ATPase" evidence="2">
    <location>
        <begin position="275"/>
        <end position="563"/>
    </location>
</feature>
<dbReference type="InterPro" id="IPR041664">
    <property type="entry name" value="AAA_16"/>
</dbReference>
<dbReference type="SUPFAM" id="SSF52540">
    <property type="entry name" value="P-loop containing nucleoside triphosphate hydrolases"/>
    <property type="match status" value="1"/>
</dbReference>
<sequence length="876" mass="95880">MLTVHLLGHVHVTQDGKVVVLSAKALALLVYLAAERVPQHRERLADLLWNSPEARTNLRVELARIRAAGLDIFPPSHQMLSLEHVETDLDQWMRQSGDMDQTELAAWLATLRGLPLCGLEDLGSSNFQMWVEQQRWVYCERVEAMLAQTYSRYAAAGQTWATRLIAARAETIGFASVADMDGEGSAPPEADRPSGAALAFPDGQADHAPHPPAASTHESASAALLGSQAAVAGPPTPGRKEPLFGAWDWDTQPPEFARPAEEQVLARVYERAAVQPQLLMLSGPPGIGKSYLANALSRRLTWESLHLTAGASGRLMLAALAQGLLRLTDIEGTQTLWQVLLQPASLDEDIVKVAVILARLTRPLLLIVEEADAAGADLVTLLECSLQMGNEGPRLFLLLSREHPDRLPYFRRLLRRSGAVQALAVQPLTFASMEAALGPVFWQRPGLSEAERRHIHQVASQLFQRSEGNPLHLRGLLQAFQAADPDSGSDVASAMLPPSVRSTLLSEAEDWPETVRDAMSRLSAVNGSFDRQTAQVVLALSEERSEAVLQGALERQILIEVETGVALRVSDFTPIRIAPDNEAQYMFRNEALRVVLAGQLPQRIRQDVRRRLVGWVSASEPGLASYYAERAGLQEQAGQLWTRYQSQLPAGSPLIVSEAPALLQPPSAAAVPEPPRTVSRVLGQGGRWLHEYRASGYTVSLDGGWLNVMSDGRYGHPQTLHLRFEWPEALSGDLDLTWRLDVFGGGEELRPSRTPFPLRIKPLRPTDRPGRYAGHQSGPNLPDWEQGDVYLFSPRVHSDFREGALSYLAQPGVQTGQWMTHHLTGLQGVTGLHLSVRALDVSLSIGQLMVAGRRLLPIDPSGRAALNTLDSIGTVK</sequence>
<proteinExistence type="predicted"/>
<evidence type="ECO:0000256" key="1">
    <source>
        <dbReference type="SAM" id="MobiDB-lite"/>
    </source>
</evidence>
<dbReference type="Proteomes" id="UP000603865">
    <property type="component" value="Unassembled WGS sequence"/>
</dbReference>
<dbReference type="EMBL" id="BMQL01000037">
    <property type="protein sequence ID" value="GGR25866.1"/>
    <property type="molecule type" value="Genomic_DNA"/>
</dbReference>
<dbReference type="SMART" id="SM00382">
    <property type="entry name" value="AAA"/>
    <property type="match status" value="1"/>
</dbReference>
<evidence type="ECO:0000313" key="3">
    <source>
        <dbReference type="EMBL" id="GGR25866.1"/>
    </source>
</evidence>
<feature type="region of interest" description="Disordered" evidence="1">
    <location>
        <begin position="754"/>
        <end position="779"/>
    </location>
</feature>
<gene>
    <name evidence="3" type="ORF">GCM10008957_41840</name>
</gene>
<dbReference type="InterPro" id="IPR036388">
    <property type="entry name" value="WH-like_DNA-bd_sf"/>
</dbReference>